<dbReference type="Pfam" id="PF00072">
    <property type="entry name" value="Response_reg"/>
    <property type="match status" value="1"/>
</dbReference>
<proteinExistence type="predicted"/>
<dbReference type="InterPro" id="IPR001789">
    <property type="entry name" value="Sig_transdc_resp-reg_receiver"/>
</dbReference>
<dbReference type="InterPro" id="IPR019734">
    <property type="entry name" value="TPR_rpt"/>
</dbReference>
<feature type="domain" description="Response regulatory" evidence="3">
    <location>
        <begin position="10"/>
        <end position="129"/>
    </location>
</feature>
<sequence>MESKALENLRVLIVDDQRSFQLMFKGILYSMGATNIAFAPTGEQALAKCINMDYDVLFVDYHLGTGKNGKQLLEDLREKKLLKPGSIFMIVTSENTVPMVMSAVELEPDDYLIKPFSQRVLRNRIHKIQHKKKQLKSLYQALHDEQLEQVVNFCRQEISQEGRYQQFCKRVLTETLIKQQQLDAAEQVLAHNLQQHRSGWALMLQAHICYERQAYEQCLALCNEALESNRYFAEALDLTAKCYMALSAPEDALKAIQQAAEIAPHSMSRQHLVMEIARELHDIPQQVAASKQLYEITRRSLKQDVIHLQNYIRTVIEAAMEAEDPQQKNRYQQETLIALQRARLDEAMIRDIDFDVFEILCQARLESLSGQQFQAKRTYASIADLLTEQEHSLADAVLLLNQIGEYEEAESLRQRLPEATLENPVLNAIMRRQVDSTGERRAHFTEFNKEGIRCYKAGNYQEAARQFELALELAPMNTGAALNYIQSLLQQLTQPANGRARAGDAFERCRKTFRVVDHMPLPEHHRVRYQELLSRFEKIRSEQRR</sequence>
<organism evidence="4 5">
    <name type="scientific">Alkalimonas mucilaginosa</name>
    <dbReference type="NCBI Taxonomy" id="3057676"/>
    <lineage>
        <taxon>Bacteria</taxon>
        <taxon>Pseudomonadati</taxon>
        <taxon>Pseudomonadota</taxon>
        <taxon>Gammaproteobacteria</taxon>
        <taxon>Alkalimonas</taxon>
    </lineage>
</organism>
<evidence type="ECO:0000259" key="3">
    <source>
        <dbReference type="PROSITE" id="PS50110"/>
    </source>
</evidence>
<gene>
    <name evidence="4" type="ORF">QWF21_13080</name>
</gene>
<evidence type="ECO:0000256" key="2">
    <source>
        <dbReference type="PROSITE-ProRule" id="PRU00339"/>
    </source>
</evidence>
<evidence type="ECO:0000313" key="4">
    <source>
        <dbReference type="EMBL" id="MEE2025179.1"/>
    </source>
</evidence>
<protein>
    <submittedName>
        <fullName evidence="4">Response regulator</fullName>
    </submittedName>
</protein>
<dbReference type="InterPro" id="IPR011990">
    <property type="entry name" value="TPR-like_helical_dom_sf"/>
</dbReference>
<evidence type="ECO:0000313" key="5">
    <source>
        <dbReference type="Proteomes" id="UP001339167"/>
    </source>
</evidence>
<dbReference type="EMBL" id="JAUGZK010000010">
    <property type="protein sequence ID" value="MEE2025179.1"/>
    <property type="molecule type" value="Genomic_DNA"/>
</dbReference>
<dbReference type="SUPFAM" id="SSF52172">
    <property type="entry name" value="CheY-like"/>
    <property type="match status" value="1"/>
</dbReference>
<dbReference type="InterPro" id="IPR011006">
    <property type="entry name" value="CheY-like_superfamily"/>
</dbReference>
<dbReference type="Gene3D" id="1.25.40.10">
    <property type="entry name" value="Tetratricopeptide repeat domain"/>
    <property type="match status" value="2"/>
</dbReference>
<keyword evidence="5" id="KW-1185">Reference proteome</keyword>
<feature type="modified residue" description="4-aspartylphosphate" evidence="1">
    <location>
        <position position="60"/>
    </location>
</feature>
<name>A0ABU7JHM7_9GAMM</name>
<dbReference type="SMART" id="SM00028">
    <property type="entry name" value="TPR"/>
    <property type="match status" value="3"/>
</dbReference>
<feature type="repeat" description="TPR" evidence="2">
    <location>
        <begin position="444"/>
        <end position="477"/>
    </location>
</feature>
<accession>A0ABU7JHM7</accession>
<dbReference type="InterPro" id="IPR052048">
    <property type="entry name" value="ST_Response_Regulator"/>
</dbReference>
<keyword evidence="1" id="KW-0597">Phosphoprotein</keyword>
<dbReference type="PANTHER" id="PTHR43228">
    <property type="entry name" value="TWO-COMPONENT RESPONSE REGULATOR"/>
    <property type="match status" value="1"/>
</dbReference>
<keyword evidence="2" id="KW-0802">TPR repeat</keyword>
<dbReference type="PROSITE" id="PS50110">
    <property type="entry name" value="RESPONSE_REGULATORY"/>
    <property type="match status" value="1"/>
</dbReference>
<dbReference type="CDD" id="cd17589">
    <property type="entry name" value="REC_TPR"/>
    <property type="match status" value="1"/>
</dbReference>
<dbReference type="SUPFAM" id="SSF48452">
    <property type="entry name" value="TPR-like"/>
    <property type="match status" value="2"/>
</dbReference>
<reference evidence="4 5" key="1">
    <citation type="submission" date="2023-06" db="EMBL/GenBank/DDBJ databases">
        <title>Alkalimonas sp., MEB004 an alkaliphilic bacterium isolated from Lonar Lake, India.</title>
        <authorList>
            <person name="Joshi A."/>
            <person name="Thite S."/>
        </authorList>
    </citation>
    <scope>NUCLEOTIDE SEQUENCE [LARGE SCALE GENOMIC DNA]</scope>
    <source>
        <strain evidence="4 5">MEB004</strain>
    </source>
</reference>
<dbReference type="PROSITE" id="PS50005">
    <property type="entry name" value="TPR"/>
    <property type="match status" value="1"/>
</dbReference>
<dbReference type="RefSeq" id="WP_330088499.1">
    <property type="nucleotide sequence ID" value="NZ_JAUGZK010000010.1"/>
</dbReference>
<dbReference type="Gene3D" id="3.40.50.2300">
    <property type="match status" value="1"/>
</dbReference>
<dbReference type="PANTHER" id="PTHR43228:SF1">
    <property type="entry name" value="TWO-COMPONENT RESPONSE REGULATOR ARR22"/>
    <property type="match status" value="1"/>
</dbReference>
<dbReference type="SMART" id="SM00448">
    <property type="entry name" value="REC"/>
    <property type="match status" value="1"/>
</dbReference>
<evidence type="ECO:0000256" key="1">
    <source>
        <dbReference type="PROSITE-ProRule" id="PRU00169"/>
    </source>
</evidence>
<dbReference type="Proteomes" id="UP001339167">
    <property type="component" value="Unassembled WGS sequence"/>
</dbReference>
<comment type="caution">
    <text evidence="4">The sequence shown here is derived from an EMBL/GenBank/DDBJ whole genome shotgun (WGS) entry which is preliminary data.</text>
</comment>